<dbReference type="RefSeq" id="WP_344726487.1">
    <property type="nucleotide sequence ID" value="NZ_BAABBI010000001.1"/>
</dbReference>
<feature type="transmembrane region" description="Helical" evidence="1">
    <location>
        <begin position="114"/>
        <end position="141"/>
    </location>
</feature>
<dbReference type="Proteomes" id="UP001501456">
    <property type="component" value="Unassembled WGS sequence"/>
</dbReference>
<keyword evidence="1" id="KW-0812">Transmembrane</keyword>
<feature type="transmembrane region" description="Helical" evidence="1">
    <location>
        <begin position="74"/>
        <end position="94"/>
    </location>
</feature>
<evidence type="ECO:0000256" key="1">
    <source>
        <dbReference type="SAM" id="Phobius"/>
    </source>
</evidence>
<keyword evidence="1" id="KW-0472">Membrane</keyword>
<evidence type="ECO:0000313" key="2">
    <source>
        <dbReference type="EMBL" id="GAA3774864.1"/>
    </source>
</evidence>
<name>A0ABP7GUD6_9FLAO</name>
<evidence type="ECO:0000313" key="3">
    <source>
        <dbReference type="Proteomes" id="UP001501456"/>
    </source>
</evidence>
<feature type="transmembrane region" description="Helical" evidence="1">
    <location>
        <begin position="7"/>
        <end position="24"/>
    </location>
</feature>
<comment type="caution">
    <text evidence="2">The sequence shown here is derived from an EMBL/GenBank/DDBJ whole genome shotgun (WGS) entry which is preliminary data.</text>
</comment>
<dbReference type="InterPro" id="IPR025250">
    <property type="entry name" value="DUF4199"/>
</dbReference>
<keyword evidence="3" id="KW-1185">Reference proteome</keyword>
<organism evidence="2 3">
    <name type="scientific">Corallibacter vietnamensis</name>
    <dbReference type="NCBI Taxonomy" id="904130"/>
    <lineage>
        <taxon>Bacteria</taxon>
        <taxon>Pseudomonadati</taxon>
        <taxon>Bacteroidota</taxon>
        <taxon>Flavobacteriia</taxon>
        <taxon>Flavobacteriales</taxon>
        <taxon>Flavobacteriaceae</taxon>
        <taxon>Corallibacter</taxon>
    </lineage>
</organism>
<protein>
    <recommendedName>
        <fullName evidence="4">DUF4199 domain-containing protein</fullName>
    </recommendedName>
</protein>
<feature type="transmembrane region" description="Helical" evidence="1">
    <location>
        <begin position="36"/>
        <end position="53"/>
    </location>
</feature>
<dbReference type="EMBL" id="BAABBI010000001">
    <property type="protein sequence ID" value="GAA3774864.1"/>
    <property type="molecule type" value="Genomic_DNA"/>
</dbReference>
<dbReference type="Pfam" id="PF13858">
    <property type="entry name" value="DUF4199"/>
    <property type="match status" value="1"/>
</dbReference>
<evidence type="ECO:0008006" key="4">
    <source>
        <dbReference type="Google" id="ProtNLM"/>
    </source>
</evidence>
<proteinExistence type="predicted"/>
<keyword evidence="1" id="KW-1133">Transmembrane helix</keyword>
<gene>
    <name evidence="2" type="ORF">GCM10022271_03760</name>
</gene>
<accession>A0ABP7GUD6</accession>
<sequence>MKSTISVAVKYGVFTAVMLIAYFLILKLCDLHNNPWFRLFNGLIVAYGVYVAIKYYKVTSGTTFNYTNGFKAGLLTGFFATFLFTLFMAIYLFHLDVDFKNNLLKDWFQDYNQGGGILIFIILIEGLSSSAILALAFMQLFKNSKNLNPK</sequence>
<reference evidence="3" key="1">
    <citation type="journal article" date="2019" name="Int. J. Syst. Evol. Microbiol.">
        <title>The Global Catalogue of Microorganisms (GCM) 10K type strain sequencing project: providing services to taxonomists for standard genome sequencing and annotation.</title>
        <authorList>
            <consortium name="The Broad Institute Genomics Platform"/>
            <consortium name="The Broad Institute Genome Sequencing Center for Infectious Disease"/>
            <person name="Wu L."/>
            <person name="Ma J."/>
        </authorList>
    </citation>
    <scope>NUCLEOTIDE SEQUENCE [LARGE SCALE GENOMIC DNA]</scope>
    <source>
        <strain evidence="3">JCM 17525</strain>
    </source>
</reference>